<evidence type="ECO:0000256" key="2">
    <source>
        <dbReference type="ARBA" id="ARBA00008444"/>
    </source>
</evidence>
<keyword evidence="9" id="KW-0472">Membrane</keyword>
<dbReference type="OrthoDB" id="198652at2759"/>
<dbReference type="NCBIfam" id="TIGR01668">
    <property type="entry name" value="YqeG_hyp_ppase"/>
    <property type="match status" value="1"/>
</dbReference>
<evidence type="ECO:0000256" key="6">
    <source>
        <dbReference type="ARBA" id="ARBA00022792"/>
    </source>
</evidence>
<dbReference type="PANTHER" id="PTHR14110:SF0">
    <property type="entry name" value="MITOCHONDRIAL IMPORT INNER MEMBRANE TRANSLOCASE SUBUNIT TIM22"/>
    <property type="match status" value="1"/>
</dbReference>
<dbReference type="GO" id="GO:0008320">
    <property type="term" value="F:protein transmembrane transporter activity"/>
    <property type="evidence" value="ECO:0007669"/>
    <property type="project" value="TreeGrafter"/>
</dbReference>
<dbReference type="Pfam" id="PF02466">
    <property type="entry name" value="Tim17"/>
    <property type="match status" value="1"/>
</dbReference>
<dbReference type="InterPro" id="IPR010021">
    <property type="entry name" value="PGPP1/Gep4"/>
</dbReference>
<sequence>MINFNVSASFNVIKILFKPGICLPHHTVPNFGELPIPLDKGFRSSGYNSQVQAVVLDKDDCFAYPETSEVYQPYQEHFEALKRAYPGRKLLIVSNTAGAKSWDRKGDQAVDVESATGITVLRHAVKKPGCGAEIMDYFKQHPETGVTHPSQVAIVGDRLTTDMMLANMMGAWGVWVKDGVKPLKQKSIFARLEHRLEAFLRRRGYDAHEPMSPFEDVRSKGVLAQPFIMGGKTWQEDEEKYFWHRLIPTSPEGLDPAIAKKSWGECAAQMQQDLGYRGHRKYGKQMIYEHFYQNCVTGRDRPIEHAPNAKRAKKEKPTAAAVSMANDTDKSNCEGENTCAPSAKPANKAMGRMHFHIGRAFGNSKLETTTVGAVPAVPGMDNDPGVKAMKAAMESCAGKTVMSGVMGFGMGGLFGMFMASMSYDTPYGSPGTPGNSLQGLPLRQQLKLGFKDMGTRSYSMARNFGKVGALFSGIECGIEGLRAKNDLANGVAAGCLTGGILAKNAGPQAAAGGCVAFAAFSAAIDAYMRQPSDE</sequence>
<dbReference type="RefSeq" id="XP_051363259.1">
    <property type="nucleotide sequence ID" value="XM_051505218.1"/>
</dbReference>
<dbReference type="GO" id="GO:0042721">
    <property type="term" value="C:TIM22 mitochondrial import inner membrane insertion complex"/>
    <property type="evidence" value="ECO:0007669"/>
    <property type="project" value="InterPro"/>
</dbReference>
<dbReference type="SUPFAM" id="SSF56784">
    <property type="entry name" value="HAD-like"/>
    <property type="match status" value="1"/>
</dbReference>
<evidence type="ECO:0000256" key="1">
    <source>
        <dbReference type="ARBA" id="ARBA00004448"/>
    </source>
</evidence>
<dbReference type="InterPro" id="IPR027706">
    <property type="entry name" value="PGP_Pase"/>
</dbReference>
<comment type="caution">
    <text evidence="10">The sequence shown here is derived from an EMBL/GenBank/DDBJ whole genome shotgun (WGS) entry which is preliminary data.</text>
</comment>
<organism evidence="10 11">
    <name type="scientific">Emericellopsis cladophorae</name>
    <dbReference type="NCBI Taxonomy" id="2686198"/>
    <lineage>
        <taxon>Eukaryota</taxon>
        <taxon>Fungi</taxon>
        <taxon>Dikarya</taxon>
        <taxon>Ascomycota</taxon>
        <taxon>Pezizomycotina</taxon>
        <taxon>Sordariomycetes</taxon>
        <taxon>Hypocreomycetidae</taxon>
        <taxon>Hypocreales</taxon>
        <taxon>Bionectriaceae</taxon>
        <taxon>Emericellopsis</taxon>
    </lineage>
</organism>
<proteinExistence type="inferred from homology"/>
<dbReference type="InterPro" id="IPR039175">
    <property type="entry name" value="TIM22"/>
</dbReference>
<dbReference type="GO" id="GO:0030943">
    <property type="term" value="F:mitochondrion targeting sequence binding"/>
    <property type="evidence" value="ECO:0007669"/>
    <property type="project" value="TreeGrafter"/>
</dbReference>
<dbReference type="GeneID" id="75827779"/>
<dbReference type="AlphaFoldDB" id="A0A9P9Y3B3"/>
<dbReference type="Pfam" id="PF09419">
    <property type="entry name" value="PGP_phosphatase"/>
    <property type="match status" value="1"/>
</dbReference>
<dbReference type="GO" id="GO:0045039">
    <property type="term" value="P:protein insertion into mitochondrial inner membrane"/>
    <property type="evidence" value="ECO:0007669"/>
    <property type="project" value="InterPro"/>
</dbReference>
<accession>A0A9P9Y3B3</accession>
<evidence type="ECO:0000256" key="8">
    <source>
        <dbReference type="ARBA" id="ARBA00023128"/>
    </source>
</evidence>
<evidence type="ECO:0000313" key="11">
    <source>
        <dbReference type="Proteomes" id="UP001055219"/>
    </source>
</evidence>
<reference evidence="10" key="2">
    <citation type="submission" date="2022-07" db="EMBL/GenBank/DDBJ databases">
        <authorList>
            <person name="Goncalves M.F.M."/>
            <person name="Hilario S."/>
            <person name="Van De Peer Y."/>
            <person name="Esteves A.C."/>
            <person name="Alves A."/>
        </authorList>
    </citation>
    <scope>NUCLEOTIDE SEQUENCE</scope>
    <source>
        <strain evidence="10">MUM 19.33</strain>
    </source>
</reference>
<reference evidence="10" key="1">
    <citation type="journal article" date="2021" name="J Fungi (Basel)">
        <title>Genomic and Metabolomic Analyses of the Marine Fungus Emericellopsis cladophorae: Insights into Saltwater Adaptability Mechanisms and Its Biosynthetic Potential.</title>
        <authorList>
            <person name="Goncalves M.F.M."/>
            <person name="Hilario S."/>
            <person name="Van de Peer Y."/>
            <person name="Esteves A.C."/>
            <person name="Alves A."/>
        </authorList>
    </citation>
    <scope>NUCLEOTIDE SEQUENCE</scope>
    <source>
        <strain evidence="10">MUM 19.33</strain>
    </source>
</reference>
<comment type="subcellular location">
    <subcellularLocation>
        <location evidence="1">Mitochondrion inner membrane</location>
        <topology evidence="1">Multi-pass membrane protein</topology>
    </subcellularLocation>
</comment>
<dbReference type="InterPro" id="IPR036412">
    <property type="entry name" value="HAD-like_sf"/>
</dbReference>
<keyword evidence="8" id="KW-0496">Mitochondrion</keyword>
<evidence type="ECO:0000256" key="3">
    <source>
        <dbReference type="ARBA" id="ARBA00020210"/>
    </source>
</evidence>
<evidence type="ECO:0000256" key="4">
    <source>
        <dbReference type="ARBA" id="ARBA00020722"/>
    </source>
</evidence>
<gene>
    <name evidence="10" type="ORF">J7T54_001260</name>
</gene>
<keyword evidence="7" id="KW-1133">Transmembrane helix</keyword>
<evidence type="ECO:0000256" key="9">
    <source>
        <dbReference type="ARBA" id="ARBA00023136"/>
    </source>
</evidence>
<dbReference type="InterPro" id="IPR023214">
    <property type="entry name" value="HAD_sf"/>
</dbReference>
<evidence type="ECO:0000313" key="10">
    <source>
        <dbReference type="EMBL" id="KAI6782403.1"/>
    </source>
</evidence>
<keyword evidence="11" id="KW-1185">Reference proteome</keyword>
<keyword evidence="5" id="KW-0812">Transmembrane</keyword>
<dbReference type="PANTHER" id="PTHR14110">
    <property type="entry name" value="MITOCHONDRIAL IMPORT INNER MEMBRANE TRANSLOCASE SUBUNIT TIM22"/>
    <property type="match status" value="1"/>
</dbReference>
<keyword evidence="6" id="KW-0999">Mitochondrion inner membrane</keyword>
<evidence type="ECO:0000256" key="7">
    <source>
        <dbReference type="ARBA" id="ARBA00022989"/>
    </source>
</evidence>
<dbReference type="EMBL" id="JAGIXG020000013">
    <property type="protein sequence ID" value="KAI6782403.1"/>
    <property type="molecule type" value="Genomic_DNA"/>
</dbReference>
<name>A0A9P9Y3B3_9HYPO</name>
<dbReference type="GO" id="GO:0008962">
    <property type="term" value="F:phosphatidylglycerophosphatase activity"/>
    <property type="evidence" value="ECO:0007669"/>
    <property type="project" value="InterPro"/>
</dbReference>
<dbReference type="Gene3D" id="3.40.50.1000">
    <property type="entry name" value="HAD superfamily/HAD-like"/>
    <property type="match status" value="1"/>
</dbReference>
<protein>
    <recommendedName>
        <fullName evidence="4">Mitochondrial import inner membrane translocase subunit TIM22</fullName>
    </recommendedName>
    <alternativeName>
        <fullName evidence="3">Mitochondrial import inner membrane translocase subunit Tim22</fullName>
    </alternativeName>
</protein>
<comment type="similarity">
    <text evidence="2">Belongs to the Tim17/Tim22/Tim23 family.</text>
</comment>
<evidence type="ECO:0000256" key="5">
    <source>
        <dbReference type="ARBA" id="ARBA00022692"/>
    </source>
</evidence>
<dbReference type="FunFam" id="3.40.50.1000:FF:000165">
    <property type="entry name" value="HAD superfamily phosphatase"/>
    <property type="match status" value="1"/>
</dbReference>
<dbReference type="Proteomes" id="UP001055219">
    <property type="component" value="Unassembled WGS sequence"/>
</dbReference>